<dbReference type="GO" id="GO:0005524">
    <property type="term" value="F:ATP binding"/>
    <property type="evidence" value="ECO:0007669"/>
    <property type="project" value="UniProtKB-UniRule"/>
</dbReference>
<dbReference type="InterPro" id="IPR014729">
    <property type="entry name" value="Rossmann-like_a/b/a_fold"/>
</dbReference>
<dbReference type="EC" id="6.3.4.19" evidence="6"/>
<comment type="function">
    <text evidence="6">Ligates lysine onto the cytidine present at position 34 of the AUA codon-specific tRNA(Ile) that contains the anticodon CAU, in an ATP-dependent manner. Cytidine is converted to lysidine, thus changing the amino acid specificity of the tRNA from methionine to isoleucine.</text>
</comment>
<reference evidence="8" key="1">
    <citation type="journal article" date="2023" name="J. Phycol.">
        <title>Revised classification of the Cyanidiophyceae based on plastid genome data with descriptions of the Cavernulicolales ord. nov. and Galdieriales ord. nov. (Rhodophyta).</title>
        <authorList>
            <person name="Park S.I."/>
            <person name="Cho C.H."/>
            <person name="Ciniglia C."/>
            <person name="Huang T.Y."/>
            <person name="Liu S.L."/>
            <person name="Bustamante D.E."/>
            <person name="Calderon M.S."/>
            <person name="Mansilla A."/>
            <person name="McDermott T."/>
            <person name="Andersen R.A."/>
            <person name="Yoon H.S."/>
        </authorList>
    </citation>
    <scope>NUCLEOTIDE SEQUENCE</scope>
</reference>
<evidence type="ECO:0000259" key="7">
    <source>
        <dbReference type="Pfam" id="PF01171"/>
    </source>
</evidence>
<evidence type="ECO:0000256" key="6">
    <source>
        <dbReference type="HAMAP-Rule" id="MF_01161"/>
    </source>
</evidence>
<dbReference type="SUPFAM" id="SSF52402">
    <property type="entry name" value="Adenine nucleotide alpha hydrolases-like"/>
    <property type="match status" value="1"/>
</dbReference>
<evidence type="ECO:0000256" key="2">
    <source>
        <dbReference type="ARBA" id="ARBA00022694"/>
    </source>
</evidence>
<proteinExistence type="inferred from homology"/>
<organism evidence="8">
    <name type="scientific">Sciadococcus taiwanensis</name>
    <dbReference type="NCBI Taxonomy" id="3028030"/>
    <lineage>
        <taxon>Eukaryota</taxon>
        <taxon>Rhodophyta</taxon>
        <taxon>Bangiophyceae</taxon>
        <taxon>Cavernulicolales</taxon>
        <taxon>Cavernulicolaceae</taxon>
        <taxon>Sciadococcus</taxon>
    </lineage>
</organism>
<dbReference type="AlphaFoldDB" id="A0A9Y1MXB3"/>
<evidence type="ECO:0000256" key="5">
    <source>
        <dbReference type="ARBA" id="ARBA00048539"/>
    </source>
</evidence>
<geneLocation type="plastid" evidence="8"/>
<comment type="domain">
    <text evidence="6">The N-terminal region contains the highly conserved SGGXDS motif, predicted to be a P-loop motif involved in ATP binding.</text>
</comment>
<dbReference type="Pfam" id="PF01171">
    <property type="entry name" value="ATP_bind_3"/>
    <property type="match status" value="1"/>
</dbReference>
<dbReference type="InterPro" id="IPR011063">
    <property type="entry name" value="TilS/TtcA_N"/>
</dbReference>
<keyword evidence="1 6" id="KW-0436">Ligase</keyword>
<dbReference type="Gene3D" id="3.40.50.620">
    <property type="entry name" value="HUPs"/>
    <property type="match status" value="1"/>
</dbReference>
<accession>A0A9Y1MXB3</accession>
<keyword evidence="2 6" id="KW-0819">tRNA processing</keyword>
<dbReference type="InterPro" id="IPR012795">
    <property type="entry name" value="tRNA_Ile_lys_synt_N"/>
</dbReference>
<keyword evidence="8" id="KW-0934">Plastid</keyword>
<dbReference type="NCBIfam" id="TIGR02432">
    <property type="entry name" value="lysidine_TilS_N"/>
    <property type="match status" value="1"/>
</dbReference>
<evidence type="ECO:0000313" key="8">
    <source>
        <dbReference type="EMBL" id="WDA98884.1"/>
    </source>
</evidence>
<name>A0A9Y1MXB3_9RHOD</name>
<keyword evidence="3 6" id="KW-0547">Nucleotide-binding</keyword>
<dbReference type="GO" id="GO:0006400">
    <property type="term" value="P:tRNA modification"/>
    <property type="evidence" value="ECO:0007669"/>
    <property type="project" value="UniProtKB-UniRule"/>
</dbReference>
<dbReference type="PANTHER" id="PTHR43033:SF1">
    <property type="entry name" value="TRNA(ILE)-LYSIDINE SYNTHASE-RELATED"/>
    <property type="match status" value="1"/>
</dbReference>
<feature type="domain" description="tRNA(Ile)-lysidine/2-thiocytidine synthase N-terminal" evidence="7">
    <location>
        <begin position="26"/>
        <end position="202"/>
    </location>
</feature>
<evidence type="ECO:0000256" key="1">
    <source>
        <dbReference type="ARBA" id="ARBA00022598"/>
    </source>
</evidence>
<dbReference type="InterPro" id="IPR012094">
    <property type="entry name" value="tRNA_Ile_lys_synt"/>
</dbReference>
<protein>
    <recommendedName>
        <fullName evidence="6">tRNA(Ile)-lysidine synthase</fullName>
        <ecNumber evidence="6">6.3.4.19</ecNumber>
    </recommendedName>
    <alternativeName>
        <fullName evidence="6">tRNA(Ile)-2-lysyl-cytidine synthase</fullName>
    </alternativeName>
    <alternativeName>
        <fullName evidence="6">tRNA(Ile)-lysidine synthetase</fullName>
    </alternativeName>
</protein>
<dbReference type="HAMAP" id="MF_01161">
    <property type="entry name" value="tRNA_Ile_lys_synt"/>
    <property type="match status" value="1"/>
</dbReference>
<evidence type="ECO:0000256" key="3">
    <source>
        <dbReference type="ARBA" id="ARBA00022741"/>
    </source>
</evidence>
<comment type="similarity">
    <text evidence="6">Belongs to the tRNA(Ile)-lysidine synthase family.</text>
</comment>
<gene>
    <name evidence="6 8" type="primary">tilS</name>
    <name evidence="8" type="ORF">SCTW_102</name>
</gene>
<dbReference type="EMBL" id="OP616811">
    <property type="protein sequence ID" value="WDA98884.1"/>
    <property type="molecule type" value="Genomic_DNA"/>
</dbReference>
<keyword evidence="4 6" id="KW-0067">ATP-binding</keyword>
<dbReference type="GO" id="GO:0032267">
    <property type="term" value="F:tRNA(Ile)-lysidine synthase activity"/>
    <property type="evidence" value="ECO:0007669"/>
    <property type="project" value="UniProtKB-EC"/>
</dbReference>
<dbReference type="PANTHER" id="PTHR43033">
    <property type="entry name" value="TRNA(ILE)-LYSIDINE SYNTHASE-RELATED"/>
    <property type="match status" value="1"/>
</dbReference>
<dbReference type="CDD" id="cd01992">
    <property type="entry name" value="TilS_N"/>
    <property type="match status" value="1"/>
</dbReference>
<comment type="catalytic activity">
    <reaction evidence="5 6">
        <text>cytidine(34) in tRNA(Ile2) + L-lysine + ATP = lysidine(34) in tRNA(Ile2) + AMP + diphosphate + H(+)</text>
        <dbReference type="Rhea" id="RHEA:43744"/>
        <dbReference type="Rhea" id="RHEA-COMP:10625"/>
        <dbReference type="Rhea" id="RHEA-COMP:10670"/>
        <dbReference type="ChEBI" id="CHEBI:15378"/>
        <dbReference type="ChEBI" id="CHEBI:30616"/>
        <dbReference type="ChEBI" id="CHEBI:32551"/>
        <dbReference type="ChEBI" id="CHEBI:33019"/>
        <dbReference type="ChEBI" id="CHEBI:82748"/>
        <dbReference type="ChEBI" id="CHEBI:83665"/>
        <dbReference type="ChEBI" id="CHEBI:456215"/>
        <dbReference type="EC" id="6.3.4.19"/>
    </reaction>
</comment>
<sequence length="324" mass="39413">MKYTQVHQEFLKYFYSEVSICMYSDLIIATSGGQDSLALFKLMKDFQDTDNYNIHVTHCNHKWRNDSLDNSRELHYLTQYWGAYFHYYTSYTTLINELDARKWRYETLIKLATKMQACQILIAHTLTDKVETFLYNLMRRYSIENRNFLLPLIYLTHNIQLLRPLINISRIKTYWLCQLNYLPIWSDYTNYFLEKKRNRIRYEFLPYIKNHFSTQIESQLNSSFNLLKLQSLYINSIVNNFLKLMLKQNRNKIKLNISLIDTLPLILQYQVLKHFILYCFKAEISKEVIKKIICQIYRNKLPYFLTYKKHTIQIDKKCIYYHNI</sequence>
<feature type="binding site" evidence="6">
    <location>
        <begin position="31"/>
        <end position="36"/>
    </location>
    <ligand>
        <name>ATP</name>
        <dbReference type="ChEBI" id="CHEBI:30616"/>
    </ligand>
</feature>
<evidence type="ECO:0000256" key="4">
    <source>
        <dbReference type="ARBA" id="ARBA00022840"/>
    </source>
</evidence>